<accession>X0UW51</accession>
<organism evidence="1">
    <name type="scientific">marine sediment metagenome</name>
    <dbReference type="NCBI Taxonomy" id="412755"/>
    <lineage>
        <taxon>unclassified sequences</taxon>
        <taxon>metagenomes</taxon>
        <taxon>ecological metagenomes</taxon>
    </lineage>
</organism>
<feature type="non-terminal residue" evidence="1">
    <location>
        <position position="1"/>
    </location>
</feature>
<dbReference type="EMBL" id="BARS01020665">
    <property type="protein sequence ID" value="GAG09955.1"/>
    <property type="molecule type" value="Genomic_DNA"/>
</dbReference>
<gene>
    <name evidence="1" type="ORF">S01H1_33291</name>
</gene>
<reference evidence="1" key="1">
    <citation type="journal article" date="2014" name="Front. Microbiol.">
        <title>High frequency of phylogenetically diverse reductive dehalogenase-homologous genes in deep subseafloor sedimentary metagenomes.</title>
        <authorList>
            <person name="Kawai M."/>
            <person name="Futagami T."/>
            <person name="Toyoda A."/>
            <person name="Takaki Y."/>
            <person name="Nishi S."/>
            <person name="Hori S."/>
            <person name="Arai W."/>
            <person name="Tsubouchi T."/>
            <person name="Morono Y."/>
            <person name="Uchiyama I."/>
            <person name="Ito T."/>
            <person name="Fujiyama A."/>
            <person name="Inagaki F."/>
            <person name="Takami H."/>
        </authorList>
    </citation>
    <scope>NUCLEOTIDE SEQUENCE</scope>
    <source>
        <strain evidence="1">Expedition CK06-06</strain>
    </source>
</reference>
<dbReference type="AlphaFoldDB" id="X0UW51"/>
<protein>
    <submittedName>
        <fullName evidence="1">Uncharacterized protein</fullName>
    </submittedName>
</protein>
<comment type="caution">
    <text evidence="1">The sequence shown here is derived from an EMBL/GenBank/DDBJ whole genome shotgun (WGS) entry which is preliminary data.</text>
</comment>
<name>X0UW51_9ZZZZ</name>
<sequence length="58" mass="6829">ERRQNNVIYYPMYHPAAALHQQSLRQTIEADMLKIPSILARAEEVKEEESKPQQLSMF</sequence>
<evidence type="ECO:0000313" key="1">
    <source>
        <dbReference type="EMBL" id="GAG09955.1"/>
    </source>
</evidence>
<proteinExistence type="predicted"/>